<evidence type="ECO:0000313" key="3">
    <source>
        <dbReference type="Proteomes" id="UP000830671"/>
    </source>
</evidence>
<evidence type="ECO:0000256" key="1">
    <source>
        <dbReference type="SAM" id="MobiDB-lite"/>
    </source>
</evidence>
<sequence>MYRFPTETRIPPGPPGLLNGSVPPAD</sequence>
<proteinExistence type="predicted"/>
<dbReference type="AlphaFoldDB" id="A0A9Q8STN4"/>
<evidence type="ECO:0000313" key="2">
    <source>
        <dbReference type="EMBL" id="UQC83250.1"/>
    </source>
</evidence>
<keyword evidence="3" id="KW-1185">Reference proteome</keyword>
<dbReference type="EMBL" id="CP019476">
    <property type="protein sequence ID" value="UQC83250.1"/>
    <property type="molecule type" value="Genomic_DNA"/>
</dbReference>
<accession>A0A9Q8STN4</accession>
<gene>
    <name evidence="2" type="ORF">CLUP02_08744</name>
</gene>
<reference evidence="2" key="1">
    <citation type="journal article" date="2021" name="Mol. Plant Microbe Interact.">
        <title>Complete Genome Sequence of the Plant-Pathogenic Fungus Colletotrichum lupini.</title>
        <authorList>
            <person name="Baroncelli R."/>
            <person name="Pensec F."/>
            <person name="Da Lio D."/>
            <person name="Boufleur T."/>
            <person name="Vicente I."/>
            <person name="Sarrocco S."/>
            <person name="Picot A."/>
            <person name="Baraldi E."/>
            <person name="Sukno S."/>
            <person name="Thon M."/>
            <person name="Le Floch G."/>
        </authorList>
    </citation>
    <scope>NUCLEOTIDE SEQUENCE</scope>
    <source>
        <strain evidence="2">IMI 504893</strain>
    </source>
</reference>
<organism evidence="2 3">
    <name type="scientific">Colletotrichum lupini</name>
    <dbReference type="NCBI Taxonomy" id="145971"/>
    <lineage>
        <taxon>Eukaryota</taxon>
        <taxon>Fungi</taxon>
        <taxon>Dikarya</taxon>
        <taxon>Ascomycota</taxon>
        <taxon>Pezizomycotina</taxon>
        <taxon>Sordariomycetes</taxon>
        <taxon>Hypocreomycetidae</taxon>
        <taxon>Glomerellales</taxon>
        <taxon>Glomerellaceae</taxon>
        <taxon>Colletotrichum</taxon>
        <taxon>Colletotrichum acutatum species complex</taxon>
    </lineage>
</organism>
<protein>
    <submittedName>
        <fullName evidence="2">Uncharacterized protein</fullName>
    </submittedName>
</protein>
<feature type="region of interest" description="Disordered" evidence="1">
    <location>
        <begin position="1"/>
        <end position="26"/>
    </location>
</feature>
<dbReference type="Proteomes" id="UP000830671">
    <property type="component" value="Chromosome 4"/>
</dbReference>
<name>A0A9Q8STN4_9PEZI</name>